<dbReference type="PIRSF" id="PIRSF037217">
    <property type="entry name" value="Carboxypeptidase_S"/>
    <property type="match status" value="1"/>
</dbReference>
<dbReference type="Gene3D" id="3.40.630.10">
    <property type="entry name" value="Zn peptidases"/>
    <property type="match status" value="1"/>
</dbReference>
<feature type="binding site" evidence="7">
    <location>
        <position position="236"/>
    </location>
    <ligand>
        <name>Zn(2+)</name>
        <dbReference type="ChEBI" id="CHEBI:29105"/>
        <label>1</label>
    </ligand>
</feature>
<feature type="binding site" evidence="7">
    <location>
        <position position="236"/>
    </location>
    <ligand>
        <name>Zn(2+)</name>
        <dbReference type="ChEBI" id="CHEBI:29105"/>
        <label>2</label>
    </ligand>
</feature>
<dbReference type="InterPro" id="IPR047177">
    <property type="entry name" value="Pept_M20A"/>
</dbReference>
<dbReference type="Gene3D" id="3.30.70.360">
    <property type="match status" value="1"/>
</dbReference>
<keyword evidence="5 7" id="KW-0862">Zinc</keyword>
<dbReference type="InterPro" id="IPR011650">
    <property type="entry name" value="Peptidase_M20_dimer"/>
</dbReference>
<feature type="active site" description="Proton acceptor" evidence="6">
    <location>
        <position position="271"/>
    </location>
</feature>
<dbReference type="STRING" id="2163413.A0A4P6XRT7"/>
<evidence type="ECO:0000259" key="9">
    <source>
        <dbReference type="Pfam" id="PF07687"/>
    </source>
</evidence>
<dbReference type="InterPro" id="IPR001261">
    <property type="entry name" value="ArgE/DapE_CS"/>
</dbReference>
<evidence type="ECO:0000256" key="1">
    <source>
        <dbReference type="ARBA" id="ARBA00006247"/>
    </source>
</evidence>
<evidence type="ECO:0000256" key="6">
    <source>
        <dbReference type="PIRSR" id="PIRSR037217-1"/>
    </source>
</evidence>
<dbReference type="SUPFAM" id="SSF55031">
    <property type="entry name" value="Bacterial exopeptidase dimerisation domain"/>
    <property type="match status" value="1"/>
</dbReference>
<dbReference type="InterPro" id="IPR017141">
    <property type="entry name" value="Pept_M20_carboxypep"/>
</dbReference>
<dbReference type="GO" id="GO:0004181">
    <property type="term" value="F:metallocarboxypeptidase activity"/>
    <property type="evidence" value="ECO:0007669"/>
    <property type="project" value="InterPro"/>
</dbReference>
<dbReference type="Pfam" id="PF07687">
    <property type="entry name" value="M20_dimer"/>
    <property type="match status" value="1"/>
</dbReference>
<keyword evidence="8" id="KW-0812">Transmembrane</keyword>
<evidence type="ECO:0000256" key="4">
    <source>
        <dbReference type="ARBA" id="ARBA00022801"/>
    </source>
</evidence>
<dbReference type="GO" id="GO:0051603">
    <property type="term" value="P:proteolysis involved in protein catabolic process"/>
    <property type="evidence" value="ECO:0007669"/>
    <property type="project" value="TreeGrafter"/>
</dbReference>
<evidence type="ECO:0000256" key="3">
    <source>
        <dbReference type="ARBA" id="ARBA00022723"/>
    </source>
</evidence>
<dbReference type="InterPro" id="IPR002933">
    <property type="entry name" value="Peptidase_M20"/>
</dbReference>
<dbReference type="InterPro" id="IPR036264">
    <property type="entry name" value="Bact_exopeptidase_dim_dom"/>
</dbReference>
<dbReference type="GO" id="GO:0000328">
    <property type="term" value="C:fungal-type vacuole lumen"/>
    <property type="evidence" value="ECO:0007669"/>
    <property type="project" value="TreeGrafter"/>
</dbReference>
<sequence>MFERISVDGRNQIRITMEKVSELPIWAHPPKTQRRQVGTLLVAIALTSIICWISSPMQCVEIMRASIASFESSDFEDNPDSLCPIVSKLDPTAYIYNNTTLNTILHDAHFRNSSLKTLQRAVQIPTQIYDDMYITEELSFSTQQVNQTGNWEPFEEFHEYLKSTFPLVHGHLRLEKINKLGLVYTWEGQDSHRKPIMLTAHYDVVPVQPETLNQWTFPPFDGAYDGRYVYGRGVSDCKDLLVGLLETVELLLSEARFAPQRTIVLAFGYDEEAAGRGAEAISKHLLHRYGPSSFYQLIDEGDTGFVEVEGNKYILPAISEKGHLNSILELFTPGGHSSVPPKHTSIGLLSKMISMIEDEEFASVISNANPVLSHLQCVAEHSRTISPQLRNTILKAHLNMKANKNLLEYLSQDLLTKYTVTTSQAADVIYGGVKSNALPEHASVLINHRIAVEESVASTREKIISQVQNFAVEYNLGLICDGKVLLNKTDGGYFTYTTNEPLEPAPLTPVGDEIWEVFGGSLRYLYENLVSPGTNDTYIFAPYISTGNTDTKSYWDLTRNIYRYVPGVPGKDTNIHSVDEKLDFDSHLQIIAFYYYYLQVVDQLADPEPAVFEAE</sequence>
<feature type="transmembrane region" description="Helical" evidence="8">
    <location>
        <begin position="37"/>
        <end position="55"/>
    </location>
</feature>
<dbReference type="SUPFAM" id="SSF53187">
    <property type="entry name" value="Zn-dependent exopeptidases"/>
    <property type="match status" value="1"/>
</dbReference>
<organism evidence="10 11">
    <name type="scientific">Metschnikowia aff. pulcherrima</name>
    <dbReference type="NCBI Taxonomy" id="2163413"/>
    <lineage>
        <taxon>Eukaryota</taxon>
        <taxon>Fungi</taxon>
        <taxon>Dikarya</taxon>
        <taxon>Ascomycota</taxon>
        <taxon>Saccharomycotina</taxon>
        <taxon>Pichiomycetes</taxon>
        <taxon>Metschnikowiaceae</taxon>
        <taxon>Metschnikowia</taxon>
    </lineage>
</organism>
<feature type="binding site" evidence="7">
    <location>
        <position position="299"/>
    </location>
    <ligand>
        <name>Zn(2+)</name>
        <dbReference type="ChEBI" id="CHEBI:29105"/>
        <label>2</label>
    </ligand>
</feature>
<evidence type="ECO:0000313" key="11">
    <source>
        <dbReference type="Proteomes" id="UP000292447"/>
    </source>
</evidence>
<feature type="binding site" evidence="7">
    <location>
        <position position="272"/>
    </location>
    <ligand>
        <name>Zn(2+)</name>
        <dbReference type="ChEBI" id="CHEBI:29105"/>
        <label>1</label>
    </ligand>
</feature>
<comment type="similarity">
    <text evidence="1">Belongs to the peptidase M20A family.</text>
</comment>
<dbReference type="PANTHER" id="PTHR45962">
    <property type="entry name" value="N-FATTY-ACYL-AMINO ACID SYNTHASE/HYDROLASE PM20D1"/>
    <property type="match status" value="1"/>
</dbReference>
<feature type="domain" description="Peptidase M20 dimerisation" evidence="9">
    <location>
        <begin position="319"/>
        <end position="474"/>
    </location>
</feature>
<evidence type="ECO:0000256" key="5">
    <source>
        <dbReference type="ARBA" id="ARBA00022833"/>
    </source>
</evidence>
<name>A0A4P6XRT7_9ASCO</name>
<dbReference type="AlphaFoldDB" id="A0A4P6XRT7"/>
<proteinExistence type="inferred from homology"/>
<keyword evidence="11" id="KW-1185">Reference proteome</keyword>
<dbReference type="Proteomes" id="UP000292447">
    <property type="component" value="Chromosome V"/>
</dbReference>
<dbReference type="Gene3D" id="1.10.150.900">
    <property type="match status" value="1"/>
</dbReference>
<feature type="binding site" evidence="7">
    <location>
        <position position="201"/>
    </location>
    <ligand>
        <name>Zn(2+)</name>
        <dbReference type="ChEBI" id="CHEBI:29105"/>
        <label>2</label>
    </ligand>
</feature>
<keyword evidence="8" id="KW-0472">Membrane</keyword>
<dbReference type="EMBL" id="CP034460">
    <property type="protein sequence ID" value="QBM90190.1"/>
    <property type="molecule type" value="Genomic_DNA"/>
</dbReference>
<dbReference type="CDD" id="cd05674">
    <property type="entry name" value="M20_yscS"/>
    <property type="match status" value="1"/>
</dbReference>
<evidence type="ECO:0000256" key="8">
    <source>
        <dbReference type="SAM" id="Phobius"/>
    </source>
</evidence>
<keyword evidence="3 7" id="KW-0479">Metal-binding</keyword>
<dbReference type="PANTHER" id="PTHR45962:SF1">
    <property type="entry name" value="N-FATTY-ACYL-AMINO ACID SYNTHASE_HYDROLASE PM20D1"/>
    <property type="match status" value="1"/>
</dbReference>
<reference evidence="11" key="1">
    <citation type="submission" date="2019-03" db="EMBL/GenBank/DDBJ databases">
        <title>Snf2 controls pulcherriminic acid biosynthesis and connects pigmentation and antifungal activity of the yeast Metschnikowia pulcherrima.</title>
        <authorList>
            <person name="Gore-Lloyd D."/>
            <person name="Sumann I."/>
            <person name="Brachmann A.O."/>
            <person name="Schneeberger K."/>
            <person name="Ortiz-Merino R.A."/>
            <person name="Moreno-Beltran M."/>
            <person name="Schlaefli M."/>
            <person name="Kirner P."/>
            <person name="Santos Kron A."/>
            <person name="Wolfe K.H."/>
            <person name="Piel J."/>
            <person name="Ahrens C.H."/>
            <person name="Henk D."/>
            <person name="Freimoser F.M."/>
        </authorList>
    </citation>
    <scope>NUCLEOTIDE SEQUENCE [LARGE SCALE GENOMIC DNA]</scope>
    <source>
        <strain evidence="11">APC 1.2</strain>
    </source>
</reference>
<evidence type="ECO:0000313" key="10">
    <source>
        <dbReference type="EMBL" id="QBM90190.1"/>
    </source>
</evidence>
<dbReference type="GO" id="GO:0046872">
    <property type="term" value="F:metal ion binding"/>
    <property type="evidence" value="ECO:0007669"/>
    <property type="project" value="UniProtKB-KW"/>
</dbReference>
<keyword evidence="2" id="KW-0645">Protease</keyword>
<keyword evidence="8" id="KW-1133">Transmembrane helix</keyword>
<evidence type="ECO:0000256" key="7">
    <source>
        <dbReference type="PIRSR" id="PIRSR037217-2"/>
    </source>
</evidence>
<accession>A0A4P6XRT7</accession>
<keyword evidence="4" id="KW-0378">Hydrolase</keyword>
<feature type="binding site" evidence="7">
    <location>
        <position position="576"/>
    </location>
    <ligand>
        <name>Zn(2+)</name>
        <dbReference type="ChEBI" id="CHEBI:29105"/>
        <label>1</label>
    </ligand>
</feature>
<evidence type="ECO:0000256" key="2">
    <source>
        <dbReference type="ARBA" id="ARBA00022670"/>
    </source>
</evidence>
<dbReference type="PROSITE" id="PS00758">
    <property type="entry name" value="ARGE_DAPE_CPG2_1"/>
    <property type="match status" value="1"/>
</dbReference>
<feature type="active site" evidence="6">
    <location>
        <position position="203"/>
    </location>
</feature>
<gene>
    <name evidence="10" type="primary">MPUL0E04320</name>
    <name evidence="10" type="ORF">METSCH_E04320</name>
</gene>
<protein>
    <submittedName>
        <fullName evidence="10">Gly-Xaa carboxypeptidase</fullName>
    </submittedName>
</protein>
<keyword evidence="10" id="KW-0121">Carboxypeptidase</keyword>
<dbReference type="Pfam" id="PF01546">
    <property type="entry name" value="Peptidase_M20"/>
    <property type="match status" value="1"/>
</dbReference>